<feature type="binding site" evidence="1">
    <location>
        <position position="42"/>
    </location>
    <ligand>
        <name>Zn(2+)</name>
        <dbReference type="ChEBI" id="CHEBI:29105"/>
    </ligand>
</feature>
<feature type="binding site" evidence="1">
    <location>
        <position position="24"/>
    </location>
    <ligand>
        <name>Zn(2+)</name>
        <dbReference type="ChEBI" id="CHEBI:29105"/>
    </ligand>
</feature>
<dbReference type="EMBL" id="CP033893">
    <property type="protein sequence ID" value="QDL31274.1"/>
    <property type="molecule type" value="Genomic_DNA"/>
</dbReference>
<evidence type="ECO:0000259" key="2">
    <source>
        <dbReference type="PROSITE" id="PS51902"/>
    </source>
</evidence>
<proteinExistence type="inferred from homology"/>
<keyword evidence="1" id="KW-0143">Chaperone</keyword>
<evidence type="ECO:0000313" key="4">
    <source>
        <dbReference type="Proteomes" id="UP000317572"/>
    </source>
</evidence>
<dbReference type="AlphaFoldDB" id="A0A515CSY4"/>
<dbReference type="SUPFAM" id="SSF57716">
    <property type="entry name" value="Glucocorticoid receptor-like (DNA-binding domain)"/>
    <property type="match status" value="1"/>
</dbReference>
<dbReference type="PROSITE" id="PS51902">
    <property type="entry name" value="CLPX_ZB"/>
    <property type="match status" value="1"/>
</dbReference>
<gene>
    <name evidence="3" type="ORF">EGO53_05535</name>
</gene>
<protein>
    <recommendedName>
        <fullName evidence="2">ClpX-type ZB domain-containing protein</fullName>
    </recommendedName>
</protein>
<keyword evidence="1" id="KW-0862">Zinc</keyword>
<keyword evidence="1" id="KW-0479">Metal-binding</keyword>
<evidence type="ECO:0000256" key="1">
    <source>
        <dbReference type="PROSITE-ProRule" id="PRU01250"/>
    </source>
</evidence>
<dbReference type="Gene3D" id="6.20.220.10">
    <property type="entry name" value="ClpX chaperone, C4-type zinc finger domain"/>
    <property type="match status" value="1"/>
</dbReference>
<name>A0A515CSY4_SERLI</name>
<dbReference type="GO" id="GO:0051082">
    <property type="term" value="F:unfolded protein binding"/>
    <property type="evidence" value="ECO:0007669"/>
    <property type="project" value="UniProtKB-UniRule"/>
</dbReference>
<evidence type="ECO:0000313" key="3">
    <source>
        <dbReference type="EMBL" id="QDL31274.1"/>
    </source>
</evidence>
<dbReference type="Pfam" id="PF06689">
    <property type="entry name" value="zf-C4_ClpX"/>
    <property type="match status" value="1"/>
</dbReference>
<dbReference type="InterPro" id="IPR010603">
    <property type="entry name" value="Znf_CppX_C4"/>
</dbReference>
<dbReference type="GO" id="GO:0046983">
    <property type="term" value="F:protein dimerization activity"/>
    <property type="evidence" value="ECO:0007669"/>
    <property type="project" value="UniProtKB-UniRule"/>
</dbReference>
<dbReference type="GO" id="GO:0008270">
    <property type="term" value="F:zinc ion binding"/>
    <property type="evidence" value="ECO:0007669"/>
    <property type="project" value="UniProtKB-UniRule"/>
</dbReference>
<sequence>MFVQPLTWAHAEYTQDLKTVCSFCKEQPPAEQLITGPGVNICSVCISLCNEITAEREESERIKATAQIVKLLSGLPDSWQNHDAAAALYDAGYRKVNTGGAYGS</sequence>
<organism evidence="3 4">
    <name type="scientific">Serratia liquefaciens</name>
    <dbReference type="NCBI Taxonomy" id="614"/>
    <lineage>
        <taxon>Bacteria</taxon>
        <taxon>Pseudomonadati</taxon>
        <taxon>Pseudomonadota</taxon>
        <taxon>Gammaproteobacteria</taxon>
        <taxon>Enterobacterales</taxon>
        <taxon>Yersiniaceae</taxon>
        <taxon>Serratia</taxon>
    </lineage>
</organism>
<dbReference type="Proteomes" id="UP000317572">
    <property type="component" value="Chromosome"/>
</dbReference>
<feature type="binding site" evidence="1">
    <location>
        <position position="21"/>
    </location>
    <ligand>
        <name>Zn(2+)</name>
        <dbReference type="ChEBI" id="CHEBI:29105"/>
    </ligand>
</feature>
<dbReference type="RefSeq" id="WP_142814860.1">
    <property type="nucleotide sequence ID" value="NZ_CP033893.1"/>
</dbReference>
<dbReference type="InterPro" id="IPR059188">
    <property type="entry name" value="Znf_CLPX-like"/>
</dbReference>
<feature type="binding site" evidence="1">
    <location>
        <position position="45"/>
    </location>
    <ligand>
        <name>Zn(2+)</name>
        <dbReference type="ChEBI" id="CHEBI:29105"/>
    </ligand>
</feature>
<dbReference type="SMART" id="SM00994">
    <property type="entry name" value="zf-C4_ClpX"/>
    <property type="match status" value="1"/>
</dbReference>
<comment type="similarity">
    <text evidence="1">Belongs to the ClpX chaperone family.</text>
</comment>
<dbReference type="GO" id="GO:0006457">
    <property type="term" value="P:protein folding"/>
    <property type="evidence" value="ECO:0007669"/>
    <property type="project" value="UniProtKB-UniRule"/>
</dbReference>
<accession>A0A515CSY4</accession>
<feature type="domain" description="ClpX-type ZB" evidence="2">
    <location>
        <begin position="7"/>
        <end position="61"/>
    </location>
</feature>
<reference evidence="3 4" key="1">
    <citation type="submission" date="2018-11" db="EMBL/GenBank/DDBJ databases">
        <title>The first complete genome of Serratia liquefaciens isolated from metalophyte plant revel distinctness adaptive mechanisms in an extreme habitat.</title>
        <authorList>
            <person name="Caneschi W.L."/>
            <person name="Sanchez A.B."/>
            <person name="Felestrino E.B."/>
            <person name="Assis R.A.B."/>
            <person name="Lemes C.G.C."/>
            <person name="Cordeiro I.F."/>
            <person name="Fonseca N.P."/>
            <person name="Villa M."/>
            <person name="Vieira I.T."/>
            <person name="Moraes L.A."/>
            <person name="Kamino L.H.Y."/>
            <person name="do Carmo F."/>
            <person name="Garcia C.M."/>
            <person name="Almeida N.F."/>
            <person name="Silva R.S."/>
            <person name="Ferro J.A."/>
            <person name="Ferro M.I.T."/>
            <person name="Varani A.M."/>
            <person name="Ferreira R.M."/>
            <person name="dos Santos V.L."/>
            <person name="Silva U.C."/>
            <person name="Setubal J.C."/>
            <person name="Moreira L.M."/>
        </authorList>
    </citation>
    <scope>NUCLEOTIDE SEQUENCE [LARGE SCALE GENOMIC DNA]</scope>
    <source>
        <strain evidence="3 4">FG3</strain>
    </source>
</reference>
<dbReference type="InterPro" id="IPR038366">
    <property type="entry name" value="Znf_CppX_C4_sf"/>
</dbReference>